<reference evidence="5" key="1">
    <citation type="journal article" date="2014" name="Front. Microbiol.">
        <title>High frequency of phylogenetically diverse reductive dehalogenase-homologous genes in deep subseafloor sedimentary metagenomes.</title>
        <authorList>
            <person name="Kawai M."/>
            <person name="Futagami T."/>
            <person name="Toyoda A."/>
            <person name="Takaki Y."/>
            <person name="Nishi S."/>
            <person name="Hori S."/>
            <person name="Arai W."/>
            <person name="Tsubouchi T."/>
            <person name="Morono Y."/>
            <person name="Uchiyama I."/>
            <person name="Ito T."/>
            <person name="Fujiyama A."/>
            <person name="Inagaki F."/>
            <person name="Takami H."/>
        </authorList>
    </citation>
    <scope>NUCLEOTIDE SEQUENCE</scope>
    <source>
        <strain evidence="5">Expedition CK06-06</strain>
    </source>
</reference>
<name>X1NQK8_9ZZZZ</name>
<keyword evidence="4" id="KW-0472">Membrane</keyword>
<evidence type="ECO:0008006" key="6">
    <source>
        <dbReference type="Google" id="ProtNLM"/>
    </source>
</evidence>
<keyword evidence="3" id="KW-1133">Transmembrane helix</keyword>
<protein>
    <recommendedName>
        <fullName evidence="6">ABC transmembrane type-1 domain-containing protein</fullName>
    </recommendedName>
</protein>
<evidence type="ECO:0000256" key="1">
    <source>
        <dbReference type="ARBA" id="ARBA00004141"/>
    </source>
</evidence>
<evidence type="ECO:0000256" key="2">
    <source>
        <dbReference type="ARBA" id="ARBA00022692"/>
    </source>
</evidence>
<evidence type="ECO:0000313" key="5">
    <source>
        <dbReference type="EMBL" id="GAI32466.1"/>
    </source>
</evidence>
<proteinExistence type="predicted"/>
<dbReference type="AlphaFoldDB" id="X1NQK8"/>
<dbReference type="InterPro" id="IPR035906">
    <property type="entry name" value="MetI-like_sf"/>
</dbReference>
<evidence type="ECO:0000256" key="3">
    <source>
        <dbReference type="ARBA" id="ARBA00022989"/>
    </source>
</evidence>
<accession>X1NQK8</accession>
<gene>
    <name evidence="5" type="ORF">S06H3_27237</name>
</gene>
<comment type="subcellular location">
    <subcellularLocation>
        <location evidence="1">Membrane</location>
        <topology evidence="1">Multi-pass membrane protein</topology>
    </subcellularLocation>
</comment>
<organism evidence="5">
    <name type="scientific">marine sediment metagenome</name>
    <dbReference type="NCBI Taxonomy" id="412755"/>
    <lineage>
        <taxon>unclassified sequences</taxon>
        <taxon>metagenomes</taxon>
        <taxon>ecological metagenomes</taxon>
    </lineage>
</organism>
<dbReference type="SUPFAM" id="SSF161098">
    <property type="entry name" value="MetI-like"/>
    <property type="match status" value="1"/>
</dbReference>
<keyword evidence="2" id="KW-0812">Transmembrane</keyword>
<sequence length="32" mass="3290">AGATISALPMVVVFLLMQRKFIEGLTAGAVKG</sequence>
<comment type="caution">
    <text evidence="5">The sequence shown here is derived from an EMBL/GenBank/DDBJ whole genome shotgun (WGS) entry which is preliminary data.</text>
</comment>
<feature type="non-terminal residue" evidence="5">
    <location>
        <position position="1"/>
    </location>
</feature>
<dbReference type="GO" id="GO:0016020">
    <property type="term" value="C:membrane"/>
    <property type="evidence" value="ECO:0007669"/>
    <property type="project" value="UniProtKB-SubCell"/>
</dbReference>
<dbReference type="EMBL" id="BARV01015788">
    <property type="protein sequence ID" value="GAI32466.1"/>
    <property type="molecule type" value="Genomic_DNA"/>
</dbReference>
<evidence type="ECO:0000256" key="4">
    <source>
        <dbReference type="ARBA" id="ARBA00023136"/>
    </source>
</evidence>